<dbReference type="Gene3D" id="1.20.1260.10">
    <property type="match status" value="1"/>
</dbReference>
<name>A0A8S8XGP2_9PROT</name>
<dbReference type="RefSeq" id="WP_420244402.1">
    <property type="nucleotide sequence ID" value="NZ_BOPV01000001.1"/>
</dbReference>
<gene>
    <name evidence="2" type="ORF">TMPK1_33060</name>
</gene>
<dbReference type="NCBIfam" id="TIGR02284">
    <property type="entry name" value="PA2169 family four-helix-bundle protein"/>
    <property type="match status" value="1"/>
</dbReference>
<proteinExistence type="predicted"/>
<evidence type="ECO:0000259" key="1">
    <source>
        <dbReference type="Pfam" id="PF09537"/>
    </source>
</evidence>
<sequence>MADREHDISTLNSLIATTLDSADGYERAAEDATDAGLKQLFTTRGRERRGTVASLQSQVRALGGTPEDEGTTLAAMHRVFLDLKKVVGNDNKRVIEEVERGEDHIKAKFESALKDTDITTETRAVIQTAFTSVKSGHDQMSAMKRAAE</sequence>
<comment type="caution">
    <text evidence="2">The sequence shown here is derived from an EMBL/GenBank/DDBJ whole genome shotgun (WGS) entry which is preliminary data.</text>
</comment>
<evidence type="ECO:0000313" key="2">
    <source>
        <dbReference type="EMBL" id="GIL41069.1"/>
    </source>
</evidence>
<dbReference type="Pfam" id="PF09537">
    <property type="entry name" value="DUF2383"/>
    <property type="match status" value="1"/>
</dbReference>
<accession>A0A8S8XGP2</accession>
<dbReference type="Proteomes" id="UP000681075">
    <property type="component" value="Unassembled WGS sequence"/>
</dbReference>
<dbReference type="EMBL" id="BOPV01000001">
    <property type="protein sequence ID" value="GIL41069.1"/>
    <property type="molecule type" value="Genomic_DNA"/>
</dbReference>
<keyword evidence="3" id="KW-1185">Reference proteome</keyword>
<evidence type="ECO:0000313" key="3">
    <source>
        <dbReference type="Proteomes" id="UP000681075"/>
    </source>
</evidence>
<dbReference type="InterPro" id="IPR016920">
    <property type="entry name" value="UCP029477"/>
</dbReference>
<dbReference type="AlphaFoldDB" id="A0A8S8XGP2"/>
<protein>
    <submittedName>
        <fullName evidence="2">Chemotaxis protein</fullName>
    </submittedName>
</protein>
<organism evidence="2 3">
    <name type="scientific">Roseiterribacter gracilis</name>
    <dbReference type="NCBI Taxonomy" id="2812848"/>
    <lineage>
        <taxon>Bacteria</taxon>
        <taxon>Pseudomonadati</taxon>
        <taxon>Pseudomonadota</taxon>
        <taxon>Alphaproteobacteria</taxon>
        <taxon>Rhodospirillales</taxon>
        <taxon>Roseiterribacteraceae</taxon>
        <taxon>Roseiterribacter</taxon>
    </lineage>
</organism>
<dbReference type="PIRSF" id="PIRSF029477">
    <property type="entry name" value="UCP029477"/>
    <property type="match status" value="1"/>
</dbReference>
<dbReference type="InterPro" id="IPR012347">
    <property type="entry name" value="Ferritin-like"/>
</dbReference>
<feature type="domain" description="DUF2383" evidence="1">
    <location>
        <begin position="8"/>
        <end position="115"/>
    </location>
</feature>
<reference evidence="2" key="1">
    <citation type="submission" date="2021-02" db="EMBL/GenBank/DDBJ databases">
        <title>Genome sequence of Rhodospirillales sp. strain TMPK1 isolated from soil.</title>
        <authorList>
            <person name="Nakai R."/>
            <person name="Kusada H."/>
            <person name="Tamaki H."/>
        </authorList>
    </citation>
    <scope>NUCLEOTIDE SEQUENCE</scope>
    <source>
        <strain evidence="2">TMPK1</strain>
    </source>
</reference>
<dbReference type="InterPro" id="IPR019052">
    <property type="entry name" value="DUF2383"/>
</dbReference>
<dbReference type="InterPro" id="IPR011971">
    <property type="entry name" value="CHP02284"/>
</dbReference>